<accession>A0AAV0V0G3</accession>
<proteinExistence type="predicted"/>
<feature type="domain" description="RRM" evidence="3">
    <location>
        <begin position="30"/>
        <end position="107"/>
    </location>
</feature>
<dbReference type="EMBL" id="CANTFL010001475">
    <property type="protein sequence ID" value="CAI5742702.1"/>
    <property type="molecule type" value="Genomic_DNA"/>
</dbReference>
<evidence type="ECO:0000313" key="6">
    <source>
        <dbReference type="Proteomes" id="UP001162031"/>
    </source>
</evidence>
<dbReference type="SUPFAM" id="SSF54928">
    <property type="entry name" value="RNA-binding domain, RBD"/>
    <property type="match status" value="1"/>
</dbReference>
<evidence type="ECO:0000313" key="4">
    <source>
        <dbReference type="EMBL" id="CAI5742702.1"/>
    </source>
</evidence>
<dbReference type="GO" id="GO:0003723">
    <property type="term" value="F:RNA binding"/>
    <property type="evidence" value="ECO:0007669"/>
    <property type="project" value="UniProtKB-UniRule"/>
</dbReference>
<dbReference type="PROSITE" id="PS50102">
    <property type="entry name" value="RRM"/>
    <property type="match status" value="1"/>
</dbReference>
<dbReference type="AlphaFoldDB" id="A0AAV0V0G3"/>
<dbReference type="Pfam" id="PF00076">
    <property type="entry name" value="RRM_1"/>
    <property type="match status" value="1"/>
</dbReference>
<dbReference type="InterPro" id="IPR012677">
    <property type="entry name" value="Nucleotide-bd_a/b_plait_sf"/>
</dbReference>
<sequence>MTIAPPKTVKCESKAVNAATARPSGGRRAHAVVVTRVPSALCASEDAVRQLFAAYGALSSVTIHHNFLDMAPDGFVFLDYADKAAAEAAVAAVDEQRVGVAATWAANWTDAVPPSALARMDAALALARGVPHVEEDEVVTDLLLGRQEVNRFTQSQQEWAQEDDLILQSLSQHSLTSSQPKQKKQQKQKRDKRRQTAESGVDARGAKKTRR</sequence>
<keyword evidence="1" id="KW-0694">RNA-binding</keyword>
<keyword evidence="6" id="KW-1185">Reference proteome</keyword>
<evidence type="ECO:0000259" key="3">
    <source>
        <dbReference type="PROSITE" id="PS50102"/>
    </source>
</evidence>
<feature type="compositionally biased region" description="Basic residues" evidence="2">
    <location>
        <begin position="181"/>
        <end position="193"/>
    </location>
</feature>
<dbReference type="EMBL" id="CANTFL010001475">
    <property type="protein sequence ID" value="CAI5742717.1"/>
    <property type="molecule type" value="Genomic_DNA"/>
</dbReference>
<organism evidence="5 6">
    <name type="scientific">Hyaloperonospora brassicae</name>
    <name type="common">Brassica downy mildew</name>
    <name type="synonym">Peronospora brassicae</name>
    <dbReference type="NCBI Taxonomy" id="162125"/>
    <lineage>
        <taxon>Eukaryota</taxon>
        <taxon>Sar</taxon>
        <taxon>Stramenopiles</taxon>
        <taxon>Oomycota</taxon>
        <taxon>Peronosporomycetes</taxon>
        <taxon>Peronosporales</taxon>
        <taxon>Peronosporaceae</taxon>
        <taxon>Hyaloperonospora</taxon>
    </lineage>
</organism>
<gene>
    <name evidence="4" type="ORF">HBR001_LOCUS9113</name>
    <name evidence="5" type="ORF">HBR001_LOCUS9121</name>
</gene>
<dbReference type="Gene3D" id="3.30.70.330">
    <property type="match status" value="1"/>
</dbReference>
<dbReference type="InterPro" id="IPR000504">
    <property type="entry name" value="RRM_dom"/>
</dbReference>
<reference evidence="5" key="1">
    <citation type="submission" date="2022-12" db="EMBL/GenBank/DDBJ databases">
        <authorList>
            <person name="Webb A."/>
        </authorList>
    </citation>
    <scope>NUCLEOTIDE SEQUENCE</scope>
    <source>
        <strain evidence="5">Hp1</strain>
    </source>
</reference>
<protein>
    <recommendedName>
        <fullName evidence="3">RRM domain-containing protein</fullName>
    </recommendedName>
</protein>
<evidence type="ECO:0000256" key="1">
    <source>
        <dbReference type="PROSITE-ProRule" id="PRU00176"/>
    </source>
</evidence>
<feature type="compositionally biased region" description="Low complexity" evidence="2">
    <location>
        <begin position="170"/>
        <end position="180"/>
    </location>
</feature>
<name>A0AAV0V0G3_HYABA</name>
<comment type="caution">
    <text evidence="5">The sequence shown here is derived from an EMBL/GenBank/DDBJ whole genome shotgun (WGS) entry which is preliminary data.</text>
</comment>
<dbReference type="Proteomes" id="UP001162031">
    <property type="component" value="Unassembled WGS sequence"/>
</dbReference>
<evidence type="ECO:0000256" key="2">
    <source>
        <dbReference type="SAM" id="MobiDB-lite"/>
    </source>
</evidence>
<evidence type="ECO:0000313" key="5">
    <source>
        <dbReference type="EMBL" id="CAI5742717.1"/>
    </source>
</evidence>
<feature type="region of interest" description="Disordered" evidence="2">
    <location>
        <begin position="170"/>
        <end position="211"/>
    </location>
</feature>
<dbReference type="InterPro" id="IPR035979">
    <property type="entry name" value="RBD_domain_sf"/>
</dbReference>